<dbReference type="InterPro" id="IPR007081">
    <property type="entry name" value="RNA_pol_Rpb1_5"/>
</dbReference>
<gene>
    <name evidence="10" type="ORF">COU30_03960</name>
</gene>
<evidence type="ECO:0000256" key="4">
    <source>
        <dbReference type="ARBA" id="ARBA00022695"/>
    </source>
</evidence>
<dbReference type="InterPro" id="IPR038120">
    <property type="entry name" value="Rpb1_funnel_sf"/>
</dbReference>
<dbReference type="Gene3D" id="1.10.132.30">
    <property type="match status" value="1"/>
</dbReference>
<evidence type="ECO:0000256" key="2">
    <source>
        <dbReference type="ARBA" id="ARBA00022478"/>
    </source>
</evidence>
<feature type="non-terminal residue" evidence="10">
    <location>
        <position position="487"/>
    </location>
</feature>
<dbReference type="SUPFAM" id="SSF51246">
    <property type="entry name" value="Rudiment single hybrid motif"/>
    <property type="match status" value="1"/>
</dbReference>
<keyword evidence="5" id="KW-0479">Metal-binding</keyword>
<dbReference type="SUPFAM" id="SSF64484">
    <property type="entry name" value="beta and beta-prime subunits of DNA dependent RNA-polymerase"/>
    <property type="match status" value="1"/>
</dbReference>
<keyword evidence="3" id="KW-0808">Transferase</keyword>
<dbReference type="InterPro" id="IPR007083">
    <property type="entry name" value="RNA_pol_Rpb1_4"/>
</dbReference>
<feature type="domain" description="RNA polymerase Rpb1" evidence="9">
    <location>
        <begin position="10"/>
        <end position="62"/>
    </location>
</feature>
<dbReference type="InterPro" id="IPR045867">
    <property type="entry name" value="DNA-dir_RpoC_beta_prime"/>
</dbReference>
<dbReference type="Gene3D" id="1.10.1790.20">
    <property type="match status" value="1"/>
</dbReference>
<dbReference type="GO" id="GO:0003899">
    <property type="term" value="F:DNA-directed RNA polymerase activity"/>
    <property type="evidence" value="ECO:0007669"/>
    <property type="project" value="UniProtKB-EC"/>
</dbReference>
<keyword evidence="6" id="KW-0804">Transcription</keyword>
<keyword evidence="4" id="KW-0548">Nucleotidyltransferase</keyword>
<sequence>MEAKETVLAHMKNVLDKDGSVFAMIDSGARGSYAQLGQVIGMKGLVASPSGDIIELPVKGNFKEGFGVLEFFISSHGTRKGLSDTALRTANAGYLTRRLVDVAQDVVVTEEDCGDKDGEVFTHENSKEVGQTLAERVWGRFVLADIIDGEGNVLLKKGEVVDEPTRRSIENAKGIREIHVRSVLQCKLPKGICVKCYGYNLCHNDVVKRGVAAGIIAAQSIGEPGTQLTMRTFHLGGVAGGGDITQGLPRVEELFEARNPKRKAILTEVEGKIEIEDADGKIITSPTGRKIFEGRRGQKIVKVHFEGVDEMEIKTLKSDDVKVEEGEEVKKGQVIVVKGKSGEEIKAPYGGVIKKDRRKLILSYQGKHTKEYIVPIGFNLYVAEGDTVEKGQALTEGSINLRELFELKGRDAVQRYILKEIQAIYASQGQRLNDKHVEIIVKQMFSRDYIEDPGQTDLLPGETVERSQLMKANMAATAAGEKEAIGR</sequence>
<dbReference type="GO" id="GO:0046872">
    <property type="term" value="F:metal ion binding"/>
    <property type="evidence" value="ECO:0007669"/>
    <property type="project" value="UniProtKB-KW"/>
</dbReference>
<dbReference type="Gene3D" id="2.40.50.100">
    <property type="match status" value="2"/>
</dbReference>
<evidence type="ECO:0000256" key="7">
    <source>
        <dbReference type="ARBA" id="ARBA00048552"/>
    </source>
</evidence>
<reference evidence="11" key="1">
    <citation type="submission" date="2017-09" db="EMBL/GenBank/DDBJ databases">
        <title>Depth-based differentiation of microbial function through sediment-hosted aquifers and enrichment of novel symbionts in the deep terrestrial subsurface.</title>
        <authorList>
            <person name="Probst A.J."/>
            <person name="Ladd B."/>
            <person name="Jarett J.K."/>
            <person name="Geller-Mcgrath D.E."/>
            <person name="Sieber C.M.K."/>
            <person name="Emerson J.B."/>
            <person name="Anantharaman K."/>
            <person name="Thomas B.C."/>
            <person name="Malmstrom R."/>
            <person name="Stieglmeier M."/>
            <person name="Klingl A."/>
            <person name="Woyke T."/>
            <person name="Ryan C.M."/>
            <person name="Banfield J.F."/>
        </authorList>
    </citation>
    <scope>NUCLEOTIDE SEQUENCE [LARGE SCALE GENOMIC DNA]</scope>
</reference>
<organism evidence="10 11">
    <name type="scientific">Candidatus Magasanikbacteria bacterium CG10_big_fil_rev_8_21_14_0_10_38_6</name>
    <dbReference type="NCBI Taxonomy" id="1974647"/>
    <lineage>
        <taxon>Bacteria</taxon>
        <taxon>Candidatus Magasanikiibacteriota</taxon>
    </lineage>
</organism>
<evidence type="ECO:0000259" key="8">
    <source>
        <dbReference type="Pfam" id="PF04998"/>
    </source>
</evidence>
<dbReference type="EMBL" id="PFBW01000173">
    <property type="protein sequence ID" value="PIR77168.1"/>
    <property type="molecule type" value="Genomic_DNA"/>
</dbReference>
<accession>A0A2M6P0G3</accession>
<evidence type="ECO:0000256" key="6">
    <source>
        <dbReference type="ARBA" id="ARBA00023163"/>
    </source>
</evidence>
<evidence type="ECO:0000313" key="10">
    <source>
        <dbReference type="EMBL" id="PIR77168.1"/>
    </source>
</evidence>
<dbReference type="EC" id="2.7.7.6" evidence="1"/>
<dbReference type="Pfam" id="PF05000">
    <property type="entry name" value="RNA_pol_Rpb1_4"/>
    <property type="match status" value="1"/>
</dbReference>
<dbReference type="PANTHER" id="PTHR19376">
    <property type="entry name" value="DNA-DIRECTED RNA POLYMERASE"/>
    <property type="match status" value="1"/>
</dbReference>
<feature type="domain" description="RNA polymerase Rpb1" evidence="8">
    <location>
        <begin position="65"/>
        <end position="456"/>
    </location>
</feature>
<evidence type="ECO:0000256" key="5">
    <source>
        <dbReference type="ARBA" id="ARBA00022723"/>
    </source>
</evidence>
<evidence type="ECO:0000313" key="11">
    <source>
        <dbReference type="Proteomes" id="UP000228528"/>
    </source>
</evidence>
<comment type="catalytic activity">
    <reaction evidence="7">
        <text>RNA(n) + a ribonucleoside 5'-triphosphate = RNA(n+1) + diphosphate</text>
        <dbReference type="Rhea" id="RHEA:21248"/>
        <dbReference type="Rhea" id="RHEA-COMP:14527"/>
        <dbReference type="Rhea" id="RHEA-COMP:17342"/>
        <dbReference type="ChEBI" id="CHEBI:33019"/>
        <dbReference type="ChEBI" id="CHEBI:61557"/>
        <dbReference type="ChEBI" id="CHEBI:140395"/>
        <dbReference type="EC" id="2.7.7.6"/>
    </reaction>
</comment>
<evidence type="ECO:0000256" key="3">
    <source>
        <dbReference type="ARBA" id="ARBA00022679"/>
    </source>
</evidence>
<dbReference type="InterPro" id="IPR011054">
    <property type="entry name" value="Rudment_hybrid_motif"/>
</dbReference>
<evidence type="ECO:0000256" key="1">
    <source>
        <dbReference type="ARBA" id="ARBA00012418"/>
    </source>
</evidence>
<dbReference type="AlphaFoldDB" id="A0A2M6P0G3"/>
<protein>
    <recommendedName>
        <fullName evidence="1">DNA-directed RNA polymerase</fullName>
        <ecNumber evidence="1">2.7.7.6</ecNumber>
    </recommendedName>
</protein>
<dbReference type="PANTHER" id="PTHR19376:SF54">
    <property type="entry name" value="DNA-DIRECTED RNA POLYMERASE SUBUNIT BETA"/>
    <property type="match status" value="1"/>
</dbReference>
<dbReference type="GO" id="GO:0000428">
    <property type="term" value="C:DNA-directed RNA polymerase complex"/>
    <property type="evidence" value="ECO:0007669"/>
    <property type="project" value="UniProtKB-KW"/>
</dbReference>
<comment type="caution">
    <text evidence="10">The sequence shown here is derived from an EMBL/GenBank/DDBJ whole genome shotgun (WGS) entry which is preliminary data.</text>
</comment>
<name>A0A2M6P0G3_9BACT</name>
<proteinExistence type="predicted"/>
<keyword evidence="2 10" id="KW-0240">DNA-directed RNA polymerase</keyword>
<dbReference type="Proteomes" id="UP000228528">
    <property type="component" value="Unassembled WGS sequence"/>
</dbReference>
<dbReference type="GO" id="GO:0006351">
    <property type="term" value="P:DNA-templated transcription"/>
    <property type="evidence" value="ECO:0007669"/>
    <property type="project" value="InterPro"/>
</dbReference>
<evidence type="ECO:0000259" key="9">
    <source>
        <dbReference type="Pfam" id="PF05000"/>
    </source>
</evidence>
<dbReference type="Pfam" id="PF04998">
    <property type="entry name" value="RNA_pol_Rpb1_5"/>
    <property type="match status" value="1"/>
</dbReference>
<dbReference type="GO" id="GO:0003677">
    <property type="term" value="F:DNA binding"/>
    <property type="evidence" value="ECO:0007669"/>
    <property type="project" value="InterPro"/>
</dbReference>